<dbReference type="EMBL" id="JABBFX010000001">
    <property type="protein sequence ID" value="NML42830.1"/>
    <property type="molecule type" value="Genomic_DNA"/>
</dbReference>
<proteinExistence type="inferred from homology"/>
<dbReference type="CDD" id="cd07012">
    <property type="entry name" value="PBP2_Bug_TTT"/>
    <property type="match status" value="1"/>
</dbReference>
<comment type="similarity">
    <text evidence="1">Belongs to the UPF0065 (bug) family.</text>
</comment>
<organism evidence="3 4">
    <name type="scientific">Ramlibacter agri</name>
    <dbReference type="NCBI Taxonomy" id="2728837"/>
    <lineage>
        <taxon>Bacteria</taxon>
        <taxon>Pseudomonadati</taxon>
        <taxon>Pseudomonadota</taxon>
        <taxon>Betaproteobacteria</taxon>
        <taxon>Burkholderiales</taxon>
        <taxon>Comamonadaceae</taxon>
        <taxon>Ramlibacter</taxon>
    </lineage>
</organism>
<keyword evidence="2" id="KW-0732">Signal</keyword>
<gene>
    <name evidence="3" type="ORF">HHL11_03635</name>
</gene>
<name>A0A848H135_9BURK</name>
<feature type="chain" id="PRO_5032988221" evidence="2">
    <location>
        <begin position="22"/>
        <end position="329"/>
    </location>
</feature>
<evidence type="ECO:0000313" key="4">
    <source>
        <dbReference type="Proteomes" id="UP000541185"/>
    </source>
</evidence>
<dbReference type="Gene3D" id="3.40.190.10">
    <property type="entry name" value="Periplasmic binding protein-like II"/>
    <property type="match status" value="1"/>
</dbReference>
<dbReference type="PANTHER" id="PTHR42928:SF5">
    <property type="entry name" value="BLR1237 PROTEIN"/>
    <property type="match status" value="1"/>
</dbReference>
<dbReference type="SUPFAM" id="SSF53850">
    <property type="entry name" value="Periplasmic binding protein-like II"/>
    <property type="match status" value="1"/>
</dbReference>
<evidence type="ECO:0000313" key="3">
    <source>
        <dbReference type="EMBL" id="NML42830.1"/>
    </source>
</evidence>
<keyword evidence="4" id="KW-1185">Reference proteome</keyword>
<sequence>MNKTRRTLLQAAGWGSLSALAAPGLAWAQDYPRQAITLNVGYGPGDNMDLMARMLATKVEKMLGQPVVVMNKPGAAGAVALVSLAKEKPDGYQLAAVLDTALARLPLLRKLSYSLEDFTPVMQYASGATGVVVKADSPWKTLPELIAYAKANPGKVSYTTTGPGTTMHVAFQFIEKQAGIEWTHVPYPAAMQGLAAVLGGHVTANVAAPQWANDVKNGNLRLLAVLSEKRMSGFPEVPTLKELGYDFAADSGSDIVAPKGMPPAIVKRLADAFSKAAQDPEYVKLVHQLQLETNYRDSEDLKRYLEGTKKGFAKLIVDMKIPTDFDSAK</sequence>
<dbReference type="Proteomes" id="UP000541185">
    <property type="component" value="Unassembled WGS sequence"/>
</dbReference>
<dbReference type="RefSeq" id="WP_169417080.1">
    <property type="nucleotide sequence ID" value="NZ_JABBFX010000001.1"/>
</dbReference>
<evidence type="ECO:0000256" key="2">
    <source>
        <dbReference type="SAM" id="SignalP"/>
    </source>
</evidence>
<evidence type="ECO:0000256" key="1">
    <source>
        <dbReference type="ARBA" id="ARBA00006987"/>
    </source>
</evidence>
<dbReference type="InterPro" id="IPR006311">
    <property type="entry name" value="TAT_signal"/>
</dbReference>
<dbReference type="AlphaFoldDB" id="A0A848H135"/>
<dbReference type="Gene3D" id="3.40.190.150">
    <property type="entry name" value="Bordetella uptake gene, domain 1"/>
    <property type="match status" value="1"/>
</dbReference>
<dbReference type="PROSITE" id="PS51318">
    <property type="entry name" value="TAT"/>
    <property type="match status" value="1"/>
</dbReference>
<comment type="caution">
    <text evidence="3">The sequence shown here is derived from an EMBL/GenBank/DDBJ whole genome shotgun (WGS) entry which is preliminary data.</text>
</comment>
<protein>
    <submittedName>
        <fullName evidence="3">Tripartite tricarboxylate transporter substrate binding protein</fullName>
    </submittedName>
</protein>
<feature type="signal peptide" evidence="2">
    <location>
        <begin position="1"/>
        <end position="21"/>
    </location>
</feature>
<dbReference type="InterPro" id="IPR042100">
    <property type="entry name" value="Bug_dom1"/>
</dbReference>
<dbReference type="PANTHER" id="PTHR42928">
    <property type="entry name" value="TRICARBOXYLATE-BINDING PROTEIN"/>
    <property type="match status" value="1"/>
</dbReference>
<accession>A0A848H135</accession>
<dbReference type="Pfam" id="PF03401">
    <property type="entry name" value="TctC"/>
    <property type="match status" value="1"/>
</dbReference>
<dbReference type="PIRSF" id="PIRSF017082">
    <property type="entry name" value="YflP"/>
    <property type="match status" value="1"/>
</dbReference>
<reference evidence="3 4" key="1">
    <citation type="submission" date="2020-04" db="EMBL/GenBank/DDBJ databases">
        <title>Ramlibacter sp. G-1-2-2 isolated from soil.</title>
        <authorList>
            <person name="Dahal R.H."/>
        </authorList>
    </citation>
    <scope>NUCLEOTIDE SEQUENCE [LARGE SCALE GENOMIC DNA]</scope>
    <source>
        <strain evidence="3 4">G-1-2-2</strain>
    </source>
</reference>
<dbReference type="InterPro" id="IPR005064">
    <property type="entry name" value="BUG"/>
</dbReference>